<dbReference type="InParanoid" id="A0A078B5D3"/>
<organism evidence="3 4">
    <name type="scientific">Stylonychia lemnae</name>
    <name type="common">Ciliate</name>
    <dbReference type="NCBI Taxonomy" id="5949"/>
    <lineage>
        <taxon>Eukaryota</taxon>
        <taxon>Sar</taxon>
        <taxon>Alveolata</taxon>
        <taxon>Ciliophora</taxon>
        <taxon>Intramacronucleata</taxon>
        <taxon>Spirotrichea</taxon>
        <taxon>Stichotrichia</taxon>
        <taxon>Sporadotrichida</taxon>
        <taxon>Oxytrichidae</taxon>
        <taxon>Stylonychinae</taxon>
        <taxon>Stylonychia</taxon>
    </lineage>
</organism>
<feature type="region of interest" description="Disordered" evidence="1">
    <location>
        <begin position="537"/>
        <end position="563"/>
    </location>
</feature>
<dbReference type="InterPro" id="IPR011992">
    <property type="entry name" value="EF-hand-dom_pair"/>
</dbReference>
<dbReference type="EMBL" id="CCKQ01017839">
    <property type="protein sequence ID" value="CDW89735.1"/>
    <property type="molecule type" value="Genomic_DNA"/>
</dbReference>
<feature type="domain" description="EF-hand" evidence="2">
    <location>
        <begin position="577"/>
        <end position="612"/>
    </location>
</feature>
<feature type="region of interest" description="Disordered" evidence="1">
    <location>
        <begin position="363"/>
        <end position="394"/>
    </location>
</feature>
<dbReference type="SUPFAM" id="SSF47473">
    <property type="entry name" value="EF-hand"/>
    <property type="match status" value="2"/>
</dbReference>
<evidence type="ECO:0000256" key="1">
    <source>
        <dbReference type="SAM" id="MobiDB-lite"/>
    </source>
</evidence>
<dbReference type="InterPro" id="IPR002048">
    <property type="entry name" value="EF_hand_dom"/>
</dbReference>
<accession>A0A078B5D3</accession>
<proteinExistence type="predicted"/>
<dbReference type="PROSITE" id="PS50222">
    <property type="entry name" value="EF_HAND_2"/>
    <property type="match status" value="1"/>
</dbReference>
<keyword evidence="4" id="KW-1185">Reference proteome</keyword>
<name>A0A078B5D3_STYLE</name>
<evidence type="ECO:0000259" key="2">
    <source>
        <dbReference type="PROSITE" id="PS50222"/>
    </source>
</evidence>
<reference evidence="3 4" key="1">
    <citation type="submission" date="2014-06" db="EMBL/GenBank/DDBJ databases">
        <authorList>
            <person name="Swart Estienne"/>
        </authorList>
    </citation>
    <scope>NUCLEOTIDE SEQUENCE [LARGE SCALE GENOMIC DNA]</scope>
    <source>
        <strain evidence="3 4">130c</strain>
    </source>
</reference>
<sequence>MDADKQTFACLVSAILIQIYQSTGHSLMQEKCLTNSSRFVRAKITRVQQKDHCMKYCLLVSLPMEEYLIILTLKTQLVLYRMIDANNKNQMKFEELHEIIKWTLKGIGKLFLIKIPKGKEIQIISYKAFVSADATNDNNIDFTELVNWVELNQQFITFLQDYEPTNPIHYDSRIFRDFHKIDVNNFELDPLNLTIDTNRLVKALTQSRRLKIKTQANSPNNPTTMSDEQDDAQKIEEARRRKLFFQNNNKTNILASLQLNDFKQSQLIKANSASKIIPDFNMPYSPAHQSINSAQFEVQNSVNVTPFMSARNSKRNSISIRQSQTSLGSIERLNSIKILDNMSPKIVSQQFSYKDHNKDTFTTTFKSSRSKQSSLKQKRPVFKSQDGSIKGKKKSKFQLPMDDQWSPNANENNYSNPDFVELEQDLMVEINTANEDNKGYITIDDYVRACQNHTSLKFISISLFKYFDKKSCGSITFVDMIKAMIPGLQKHHIDKVIKWVKLNHIKYQEIDEEIKKPNDTPLDQRPRLQSNNFLSESTSSLMGSSQNQQTQSKNNVHQRRRLSQQRLSQDIKFISNEEITEFRNIFDLYDKKNRGLLDRDSFLMNLSTLYSYGDCIEKLKNNGLENAKDIRIDQFVQMLKPFNTVVPEIVLNNLRVLYEQKYQRFLVNQAARNIKKSISNPQNLVNSKSTPSLSRVNLIPK</sequence>
<evidence type="ECO:0000313" key="3">
    <source>
        <dbReference type="EMBL" id="CDW89735.1"/>
    </source>
</evidence>
<feature type="compositionally biased region" description="Low complexity" evidence="1">
    <location>
        <begin position="363"/>
        <end position="375"/>
    </location>
</feature>
<dbReference type="GO" id="GO:0005509">
    <property type="term" value="F:calcium ion binding"/>
    <property type="evidence" value="ECO:0007669"/>
    <property type="project" value="InterPro"/>
</dbReference>
<dbReference type="AlphaFoldDB" id="A0A078B5D3"/>
<protein>
    <recommendedName>
        <fullName evidence="2">EF-hand domain-containing protein</fullName>
    </recommendedName>
</protein>
<dbReference type="Proteomes" id="UP000039865">
    <property type="component" value="Unassembled WGS sequence"/>
</dbReference>
<evidence type="ECO:0000313" key="4">
    <source>
        <dbReference type="Proteomes" id="UP000039865"/>
    </source>
</evidence>
<feature type="compositionally biased region" description="Low complexity" evidence="1">
    <location>
        <begin position="537"/>
        <end position="555"/>
    </location>
</feature>
<gene>
    <name evidence="3" type="primary">Contig17581.g18699</name>
    <name evidence="3" type="ORF">STYLEM_18872</name>
</gene>